<evidence type="ECO:0000256" key="1">
    <source>
        <dbReference type="ARBA" id="ARBA00014389"/>
    </source>
</evidence>
<keyword evidence="9" id="KW-1035">Host cytoplasm</keyword>
<dbReference type="InterPro" id="IPR004902">
    <property type="entry name" value="Rhabdo_ncap_2"/>
</dbReference>
<evidence type="ECO:0000256" key="10">
    <source>
        <dbReference type="SAM" id="MobiDB-lite"/>
    </source>
</evidence>
<dbReference type="GO" id="GO:0019013">
    <property type="term" value="C:viral nucleocapsid"/>
    <property type="evidence" value="ECO:0007669"/>
    <property type="project" value="UniProtKB-KW"/>
</dbReference>
<evidence type="ECO:0000256" key="2">
    <source>
        <dbReference type="ARBA" id="ARBA00022497"/>
    </source>
</evidence>
<evidence type="ECO:0000256" key="3">
    <source>
        <dbReference type="ARBA" id="ARBA00022561"/>
    </source>
</evidence>
<evidence type="ECO:0000256" key="7">
    <source>
        <dbReference type="ARBA" id="ARBA00023274"/>
    </source>
</evidence>
<reference evidence="11" key="1">
    <citation type="journal article" date="2020" name="bioRxiv">
        <title>Single mosquito metatranscriptomics identifies vectors, emerging pathogens and reservoirs in one assay.</title>
        <authorList>
            <person name="Batson J."/>
            <person name="Dudas G."/>
            <person name="Haas-Stapleton E."/>
            <person name="Kistler A.L."/>
            <person name="Li L.M."/>
            <person name="Logan P."/>
            <person name="Ratnasiri K."/>
            <person name="Retallack H."/>
        </authorList>
    </citation>
    <scope>NUCLEOTIDE SEQUENCE</scope>
    <source>
        <strain evidence="11">CMS002_047a_WVAL</strain>
    </source>
</reference>
<evidence type="ECO:0000313" key="11">
    <source>
        <dbReference type="EMBL" id="QRW41825.1"/>
    </source>
</evidence>
<comment type="subcellular location">
    <subcellularLocation>
        <location evidence="9">Virion</location>
    </subcellularLocation>
    <subcellularLocation>
        <location evidence="9">Host cytoplasm</location>
    </subcellularLocation>
</comment>
<proteinExistence type="inferred from homology"/>
<sequence length="513" mass="56248">MNKMMERPENEVDVRTATKQALAELKNKKILDLAESPSTAKPTTWSSEEFKKTVTGYSKFLVPSNAEVIGHCLRFWTWYGGLDKPPKHLDMMACGILSSVNVGGSCIFHADLIGTSATTPESAKETEVNEYKFYKVGSALASTKNFTSGRGTISSDQCINWINAILRALRQENLGSNDDLETELRNLVRLTALVFLNCCRLATKDPQSVQEHLVATIIERAASLFSITMSTYSTSTVFAPPCHDFMVTFGELIRKGGDMSKKVLGRIIYSHVYALNDSESIRSVYRTGCLLSLSYTGLSPVSWLVKAARAKKLTQVELVAKLYISKMESFIAKYVALAREPDASWIYCRLMDESAYLGLSANMEPLATAVFVALCYNPKNPDMTVWSIPSLACITYEDVIRAHCIAEAMMDTSTCLSQEEAVVEEADGLVHNLRASAEGCYKKYYEKFGVLFNVEAIGASGHEVDPDNDESGSDGDDDEEGGPAIPEIDPLPSPAPKGASSAAAALAKRFREQ</sequence>
<accession>A0A894KNK7</accession>
<keyword evidence="3 9" id="KW-0167">Capsid protein</keyword>
<evidence type="ECO:0000256" key="8">
    <source>
        <dbReference type="ARBA" id="ARBA00033344"/>
    </source>
</evidence>
<evidence type="ECO:0000256" key="9">
    <source>
        <dbReference type="RuleBase" id="RU369108"/>
    </source>
</evidence>
<keyword evidence="7 9" id="KW-0687">Ribonucleoprotein</keyword>
<keyword evidence="6 9" id="KW-0543">Viral nucleoprotein</keyword>
<evidence type="ECO:0000256" key="4">
    <source>
        <dbReference type="ARBA" id="ARBA00022844"/>
    </source>
</evidence>
<comment type="function">
    <text evidence="9">Encapsidates the genome, protecting it from nucleases. The encapsidated genomic RNA is termed the nucleocapsid (NC) and serves as template for viral transcription and replication.</text>
</comment>
<keyword evidence="2 9" id="KW-1139">Helical capsid protein</keyword>
<feature type="region of interest" description="Disordered" evidence="10">
    <location>
        <begin position="461"/>
        <end position="513"/>
    </location>
</feature>
<comment type="similarity">
    <text evidence="9">Belongs to the nucleorhabdovirus nucleocapsid protein family.</text>
</comment>
<feature type="compositionally biased region" description="Low complexity" evidence="10">
    <location>
        <begin position="496"/>
        <end position="507"/>
    </location>
</feature>
<dbReference type="Pfam" id="PF03216">
    <property type="entry name" value="Rhabdo_ncap_2"/>
    <property type="match status" value="1"/>
</dbReference>
<feature type="compositionally biased region" description="Acidic residues" evidence="10">
    <location>
        <begin position="466"/>
        <end position="481"/>
    </location>
</feature>
<name>A0A894KNK7_9RHAB</name>
<comment type="subunit">
    <text evidence="9">Homomultimerizes to form the nucleocapsid. Binds to viral genomic RNA.</text>
</comment>
<protein>
    <recommendedName>
        <fullName evidence="1 9">Nucleoprotein</fullName>
        <shortName evidence="9">NP</shortName>
        <shortName evidence="9">Protein N</shortName>
    </recommendedName>
    <alternativeName>
        <fullName evidence="8 9">Nucleocapsid protein</fullName>
    </alternativeName>
</protein>
<dbReference type="EMBL" id="MW434774">
    <property type="protein sequence ID" value="QRW41825.1"/>
    <property type="molecule type" value="Genomic_RNA"/>
</dbReference>
<evidence type="ECO:0000256" key="6">
    <source>
        <dbReference type="ARBA" id="ARBA00023086"/>
    </source>
</evidence>
<keyword evidence="5 9" id="KW-0694">RNA-binding</keyword>
<keyword evidence="4 9" id="KW-0946">Virion</keyword>
<organism evidence="11">
    <name type="scientific">Stang virus</name>
    <dbReference type="NCBI Taxonomy" id="2800943"/>
    <lineage>
        <taxon>Viruses</taxon>
        <taxon>Riboviria</taxon>
        <taxon>Orthornavirae</taxon>
        <taxon>Negarnaviricota</taxon>
        <taxon>Haploviricotina</taxon>
        <taxon>Monjiviricetes</taxon>
        <taxon>Mononegavirales</taxon>
        <taxon>Rhabdoviridae</taxon>
        <taxon>Deltarhabdovirinae</taxon>
        <taxon>Stangrhavirus</taxon>
        <taxon>Stangrhavirus stang</taxon>
    </lineage>
</organism>
<evidence type="ECO:0000256" key="5">
    <source>
        <dbReference type="ARBA" id="ARBA00022884"/>
    </source>
</evidence>